<gene>
    <name evidence="5" type="ORF">KW868_11890</name>
</gene>
<comment type="caution">
    <text evidence="5">The sequence shown here is derived from an EMBL/GenBank/DDBJ whole genome shotgun (WGS) entry which is preliminary data.</text>
</comment>
<dbReference type="Proteomes" id="UP000887320">
    <property type="component" value="Unassembled WGS sequence"/>
</dbReference>
<dbReference type="AlphaFoldDB" id="A0A8X8GLM1"/>
<dbReference type="InterPro" id="IPR018060">
    <property type="entry name" value="HTH_AraC"/>
</dbReference>
<keyword evidence="1" id="KW-0805">Transcription regulation</keyword>
<evidence type="ECO:0000313" key="5">
    <source>
        <dbReference type="EMBL" id="MCF0265153.1"/>
    </source>
</evidence>
<dbReference type="GO" id="GO:0003700">
    <property type="term" value="F:DNA-binding transcription factor activity"/>
    <property type="evidence" value="ECO:0007669"/>
    <property type="project" value="InterPro"/>
</dbReference>
<dbReference type="EMBL" id="JAHWXT010000004">
    <property type="protein sequence ID" value="MCF0265153.1"/>
    <property type="molecule type" value="Genomic_DNA"/>
</dbReference>
<feature type="domain" description="HTH araC/xylS-type" evidence="4">
    <location>
        <begin position="19"/>
        <end position="59"/>
    </location>
</feature>
<evidence type="ECO:0000256" key="2">
    <source>
        <dbReference type="ARBA" id="ARBA00023125"/>
    </source>
</evidence>
<dbReference type="Gene3D" id="1.10.10.60">
    <property type="entry name" value="Homeodomain-like"/>
    <property type="match status" value="1"/>
</dbReference>
<dbReference type="InterPro" id="IPR009057">
    <property type="entry name" value="Homeodomain-like_sf"/>
</dbReference>
<dbReference type="SUPFAM" id="SSF46689">
    <property type="entry name" value="Homeodomain-like"/>
    <property type="match status" value="1"/>
</dbReference>
<evidence type="ECO:0000313" key="6">
    <source>
        <dbReference type="Proteomes" id="UP000887320"/>
    </source>
</evidence>
<dbReference type="PRINTS" id="PR00032">
    <property type="entry name" value="HTHARAC"/>
</dbReference>
<organism evidence="5 6">
    <name type="scientific">Acinetobacter guillouiae</name>
    <name type="common">Acinetobacter genomosp. 11</name>
    <dbReference type="NCBI Taxonomy" id="106649"/>
    <lineage>
        <taxon>Bacteria</taxon>
        <taxon>Pseudomonadati</taxon>
        <taxon>Pseudomonadota</taxon>
        <taxon>Gammaproteobacteria</taxon>
        <taxon>Moraxellales</taxon>
        <taxon>Moraxellaceae</taxon>
        <taxon>Acinetobacter</taxon>
    </lineage>
</organism>
<keyword evidence="2" id="KW-0238">DNA-binding</keyword>
<proteinExistence type="predicted"/>
<accession>A0A8X8GLM1</accession>
<dbReference type="PROSITE" id="PS01124">
    <property type="entry name" value="HTH_ARAC_FAMILY_2"/>
    <property type="match status" value="1"/>
</dbReference>
<name>A0A8X8GLM1_ACIGI</name>
<reference evidence="5" key="1">
    <citation type="submission" date="2021-07" db="EMBL/GenBank/DDBJ databases">
        <authorList>
            <person name="Fernandez M."/>
            <person name="Pereira P."/>
            <person name="Torres Tejerizo G.A."/>
            <person name="Gonzalez P."/>
            <person name="Agostini E."/>
        </authorList>
    </citation>
    <scope>NUCLEOTIDE SEQUENCE</scope>
    <source>
        <strain evidence="5">SFC 500-1A</strain>
    </source>
</reference>
<dbReference type="InterPro" id="IPR020449">
    <property type="entry name" value="Tscrpt_reg_AraC-type_HTH"/>
</dbReference>
<protein>
    <submittedName>
        <fullName evidence="5">AraC family transcriptional regulator</fullName>
    </submittedName>
</protein>
<dbReference type="GO" id="GO:0043565">
    <property type="term" value="F:sequence-specific DNA binding"/>
    <property type="evidence" value="ECO:0007669"/>
    <property type="project" value="InterPro"/>
</dbReference>
<evidence type="ECO:0000256" key="3">
    <source>
        <dbReference type="ARBA" id="ARBA00023163"/>
    </source>
</evidence>
<sequence>MIVLFSLASWLAQPRSFGIEKANQSIDLIIQSVGYLDPSSFCRLFRKKIGLTPLEYRCRFSRRV</sequence>
<evidence type="ECO:0000256" key="1">
    <source>
        <dbReference type="ARBA" id="ARBA00023015"/>
    </source>
</evidence>
<dbReference type="Pfam" id="PF00165">
    <property type="entry name" value="HTH_AraC"/>
    <property type="match status" value="1"/>
</dbReference>
<keyword evidence="3" id="KW-0804">Transcription</keyword>
<evidence type="ECO:0000259" key="4">
    <source>
        <dbReference type="PROSITE" id="PS01124"/>
    </source>
</evidence>